<organism evidence="2 3">
    <name type="scientific">Talaromyces stipitatus (strain ATCC 10500 / CBS 375.48 / QM 6759 / NRRL 1006)</name>
    <name type="common">Penicillium stipitatum</name>
    <dbReference type="NCBI Taxonomy" id="441959"/>
    <lineage>
        <taxon>Eukaryota</taxon>
        <taxon>Fungi</taxon>
        <taxon>Dikarya</taxon>
        <taxon>Ascomycota</taxon>
        <taxon>Pezizomycotina</taxon>
        <taxon>Eurotiomycetes</taxon>
        <taxon>Eurotiomycetidae</taxon>
        <taxon>Eurotiales</taxon>
        <taxon>Trichocomaceae</taxon>
        <taxon>Talaromyces</taxon>
        <taxon>Talaromyces sect. Talaromyces</taxon>
    </lineage>
</organism>
<evidence type="ECO:0000313" key="3">
    <source>
        <dbReference type="Proteomes" id="UP000001745"/>
    </source>
</evidence>
<dbReference type="InParanoid" id="B8MUE2"/>
<keyword evidence="3" id="KW-1185">Reference proteome</keyword>
<dbReference type="HOGENOM" id="CLU_980649_0_0_1"/>
<accession>B8MUE2</accession>
<name>B8MUE2_TALSN</name>
<dbReference type="VEuPathDB" id="FungiDB:TSTA_108340"/>
<sequence length="284" mass="32149">MLNGALKDLHREIKPPDRIHILNEILREIVKIGEIPGAETCESCVIQAPSISPNAGETIAPRQAEKSSGMQKSIATLQRLAKIIQGQQRDIKFLKMNMAQLIGVQTSPHNTLATDLEQSNESSKQHQRQHVDPQSESQTDLQGLSVTSPYRYHHGTTDLYNYDSGYTLNCFPGAERPNRQLTTGPVSLRHNSFVQILPHPDGLKQLDTGRRERGSHNPWAEEKYTFIETLRTHGVSWPIVKTAFQEKYRENCSVESLQMRLLRRVRGNKGNQKNARTLASNKKR</sequence>
<feature type="region of interest" description="Disordered" evidence="1">
    <location>
        <begin position="265"/>
        <end position="284"/>
    </location>
</feature>
<dbReference type="EMBL" id="EQ962661">
    <property type="protein sequence ID" value="EED11646.1"/>
    <property type="molecule type" value="Genomic_DNA"/>
</dbReference>
<feature type="compositionally biased region" description="Polar residues" evidence="1">
    <location>
        <begin position="132"/>
        <end position="145"/>
    </location>
</feature>
<dbReference type="STRING" id="441959.B8MUE2"/>
<dbReference type="Proteomes" id="UP000001745">
    <property type="component" value="Unassembled WGS sequence"/>
</dbReference>
<feature type="compositionally biased region" description="Polar residues" evidence="1">
    <location>
        <begin position="269"/>
        <end position="284"/>
    </location>
</feature>
<gene>
    <name evidence="2" type="ORF">TSTA_108340</name>
</gene>
<reference evidence="3" key="1">
    <citation type="journal article" date="2015" name="Genome Announc.">
        <title>Genome sequence of the AIDS-associated pathogen Penicillium marneffei (ATCC18224) and its near taxonomic relative Talaromyces stipitatus (ATCC10500).</title>
        <authorList>
            <person name="Nierman W.C."/>
            <person name="Fedorova-Abrams N.D."/>
            <person name="Andrianopoulos A."/>
        </authorList>
    </citation>
    <scope>NUCLEOTIDE SEQUENCE [LARGE SCALE GENOMIC DNA]</scope>
    <source>
        <strain evidence="3">ATCC 10500 / CBS 375.48 / QM 6759 / NRRL 1006</strain>
    </source>
</reference>
<dbReference type="RefSeq" id="XP_002488402.1">
    <property type="nucleotide sequence ID" value="XM_002488357.1"/>
</dbReference>
<protein>
    <submittedName>
        <fullName evidence="2">Uncharacterized protein</fullName>
    </submittedName>
</protein>
<feature type="region of interest" description="Disordered" evidence="1">
    <location>
        <begin position="114"/>
        <end position="145"/>
    </location>
</feature>
<dbReference type="AlphaFoldDB" id="B8MUE2"/>
<proteinExistence type="predicted"/>
<evidence type="ECO:0000256" key="1">
    <source>
        <dbReference type="SAM" id="MobiDB-lite"/>
    </source>
</evidence>
<dbReference type="GeneID" id="8106898"/>
<evidence type="ECO:0000313" key="2">
    <source>
        <dbReference type="EMBL" id="EED11646.1"/>
    </source>
</evidence>